<organism evidence="2 3">
    <name type="scientific">Gordonia alkaliphila</name>
    <dbReference type="NCBI Taxonomy" id="1053547"/>
    <lineage>
        <taxon>Bacteria</taxon>
        <taxon>Bacillati</taxon>
        <taxon>Actinomycetota</taxon>
        <taxon>Actinomycetes</taxon>
        <taxon>Mycobacteriales</taxon>
        <taxon>Gordoniaceae</taxon>
        <taxon>Gordonia</taxon>
    </lineage>
</organism>
<gene>
    <name evidence="2" type="ORF">GCM10023217_31950</name>
</gene>
<evidence type="ECO:0000256" key="1">
    <source>
        <dbReference type="SAM" id="Phobius"/>
    </source>
</evidence>
<accession>A0ABP8ZI37</accession>
<dbReference type="InterPro" id="IPR023840">
    <property type="entry name" value="T7SS_Rv3446c"/>
</dbReference>
<dbReference type="NCBIfam" id="TIGR03931">
    <property type="entry name" value="T7SS_Rv3446c"/>
    <property type="match status" value="1"/>
</dbReference>
<keyword evidence="1" id="KW-1133">Transmembrane helix</keyword>
<keyword evidence="1" id="KW-0472">Membrane</keyword>
<keyword evidence="1" id="KW-0812">Transmembrane</keyword>
<dbReference type="Proteomes" id="UP001500822">
    <property type="component" value="Unassembled WGS sequence"/>
</dbReference>
<name>A0ABP8ZI37_9ACTN</name>
<comment type="caution">
    <text evidence="2">The sequence shown here is derived from an EMBL/GenBank/DDBJ whole genome shotgun (WGS) entry which is preliminary data.</text>
</comment>
<dbReference type="EMBL" id="BAABIE010000018">
    <property type="protein sequence ID" value="GAA4757385.1"/>
    <property type="molecule type" value="Genomic_DNA"/>
</dbReference>
<feature type="transmembrane region" description="Helical" evidence="1">
    <location>
        <begin position="137"/>
        <end position="158"/>
    </location>
</feature>
<reference evidence="3" key="1">
    <citation type="journal article" date="2019" name="Int. J. Syst. Evol. Microbiol.">
        <title>The Global Catalogue of Microorganisms (GCM) 10K type strain sequencing project: providing services to taxonomists for standard genome sequencing and annotation.</title>
        <authorList>
            <consortium name="The Broad Institute Genomics Platform"/>
            <consortium name="The Broad Institute Genome Sequencing Center for Infectious Disease"/>
            <person name="Wu L."/>
            <person name="Ma J."/>
        </authorList>
    </citation>
    <scope>NUCLEOTIDE SEQUENCE [LARGE SCALE GENOMIC DNA]</scope>
    <source>
        <strain evidence="3">JCM 18077</strain>
    </source>
</reference>
<sequence>MAIAASHSDAAAQTCLVIEELWVPGEPPGWGPPLWRAQVLHRDGGRWEVVRSAADELTAGLPDELRELGRAADVVLVDGPRPRELAAELARNLPDARVARVDPALLMRHGGRHLPRAPLDFDFPSPPEPSRRRGGRALLVVVIAAVLTLGVVGLVARWPRPAVVDHGAARVGPVELTVPGGWQRTELSGDRPEDGRGIRAVFADEADGRRLIVVVTALRAGADRASVASSLAQRVAQRGDDVVVEFAASSTYGGRQVISYREAPGSGPSVRWYIVVDSGLQVSVGCQEGTGAGRVDDACRRAVGSVRVAE</sequence>
<keyword evidence="3" id="KW-1185">Reference proteome</keyword>
<protein>
    <recommendedName>
        <fullName evidence="4">Type VII secretion-associated protein</fullName>
    </recommendedName>
</protein>
<evidence type="ECO:0008006" key="4">
    <source>
        <dbReference type="Google" id="ProtNLM"/>
    </source>
</evidence>
<evidence type="ECO:0000313" key="2">
    <source>
        <dbReference type="EMBL" id="GAA4757385.1"/>
    </source>
</evidence>
<evidence type="ECO:0000313" key="3">
    <source>
        <dbReference type="Proteomes" id="UP001500822"/>
    </source>
</evidence>
<proteinExistence type="predicted"/>